<keyword evidence="5" id="KW-0204">Cytolysis</keyword>
<evidence type="ECO:0000256" key="8">
    <source>
        <dbReference type="ARBA" id="ARBA00022989"/>
    </source>
</evidence>
<dbReference type="Gene3D" id="3.40.50.300">
    <property type="entry name" value="P-loop containing nucleotide triphosphate hydrolases"/>
    <property type="match status" value="1"/>
</dbReference>
<dbReference type="InterPro" id="IPR011527">
    <property type="entry name" value="ABC1_TM_dom"/>
</dbReference>
<dbReference type="SUPFAM" id="SSF52540">
    <property type="entry name" value="P-loop containing nucleoside triphosphate hydrolases"/>
    <property type="match status" value="1"/>
</dbReference>
<evidence type="ECO:0000256" key="11">
    <source>
        <dbReference type="ARBA" id="ARBA00061173"/>
    </source>
</evidence>
<dbReference type="Gene3D" id="3.90.70.10">
    <property type="entry name" value="Cysteine proteinases"/>
    <property type="match status" value="1"/>
</dbReference>
<dbReference type="FunFam" id="3.40.50.300:FF:000299">
    <property type="entry name" value="ABC transporter ATP-binding protein/permease"/>
    <property type="match status" value="1"/>
</dbReference>
<feature type="transmembrane region" description="Helical" evidence="14">
    <location>
        <begin position="208"/>
        <end position="228"/>
    </location>
</feature>
<evidence type="ECO:0000256" key="4">
    <source>
        <dbReference type="ARBA" id="ARBA00022692"/>
    </source>
</evidence>
<dbReference type="InterPro" id="IPR027417">
    <property type="entry name" value="P-loop_NTPase"/>
</dbReference>
<dbReference type="RefSeq" id="WP_212686292.1">
    <property type="nucleotide sequence ID" value="NZ_JAGSPN010000001.1"/>
</dbReference>
<evidence type="ECO:0000256" key="5">
    <source>
        <dbReference type="ARBA" id="ARBA00022735"/>
    </source>
</evidence>
<dbReference type="GO" id="GO:0008234">
    <property type="term" value="F:cysteine-type peptidase activity"/>
    <property type="evidence" value="ECO:0007669"/>
    <property type="project" value="InterPro"/>
</dbReference>
<evidence type="ECO:0000256" key="6">
    <source>
        <dbReference type="ARBA" id="ARBA00022741"/>
    </source>
</evidence>
<evidence type="ECO:0000256" key="10">
    <source>
        <dbReference type="ARBA" id="ARBA00055355"/>
    </source>
</evidence>
<dbReference type="InterPro" id="IPR003439">
    <property type="entry name" value="ABC_transporter-like_ATP-bd"/>
</dbReference>
<evidence type="ECO:0000256" key="13">
    <source>
        <dbReference type="SAM" id="MobiDB-lite"/>
    </source>
</evidence>
<dbReference type="GO" id="GO:0005524">
    <property type="term" value="F:ATP binding"/>
    <property type="evidence" value="ECO:0007669"/>
    <property type="project" value="UniProtKB-KW"/>
</dbReference>
<keyword evidence="8 14" id="KW-1133">Transmembrane helix</keyword>
<keyword evidence="2" id="KW-0813">Transport</keyword>
<organism evidence="18 19">
    <name type="scientific">Undibacterium luofuense</name>
    <dbReference type="NCBI Taxonomy" id="2828733"/>
    <lineage>
        <taxon>Bacteria</taxon>
        <taxon>Pseudomonadati</taxon>
        <taxon>Pseudomonadota</taxon>
        <taxon>Betaproteobacteria</taxon>
        <taxon>Burkholderiales</taxon>
        <taxon>Oxalobacteraceae</taxon>
        <taxon>Undibacterium</taxon>
    </lineage>
</organism>
<evidence type="ECO:0000259" key="16">
    <source>
        <dbReference type="PROSITE" id="PS50929"/>
    </source>
</evidence>
<evidence type="ECO:0000256" key="7">
    <source>
        <dbReference type="ARBA" id="ARBA00022840"/>
    </source>
</evidence>
<keyword evidence="4 14" id="KW-0812">Transmembrane</keyword>
<dbReference type="PROSITE" id="PS50893">
    <property type="entry name" value="ABC_TRANSPORTER_2"/>
    <property type="match status" value="1"/>
</dbReference>
<dbReference type="GO" id="GO:0005886">
    <property type="term" value="C:plasma membrane"/>
    <property type="evidence" value="ECO:0007669"/>
    <property type="project" value="UniProtKB-SubCell"/>
</dbReference>
<dbReference type="Gene3D" id="1.20.1560.10">
    <property type="entry name" value="ABC transporter type 1, transmembrane domain"/>
    <property type="match status" value="1"/>
</dbReference>
<dbReference type="GO" id="GO:0016887">
    <property type="term" value="F:ATP hydrolysis activity"/>
    <property type="evidence" value="ECO:0007669"/>
    <property type="project" value="InterPro"/>
</dbReference>
<feature type="domain" description="Peptidase C39" evidence="17">
    <location>
        <begin position="22"/>
        <end position="141"/>
    </location>
</feature>
<comment type="similarity">
    <text evidence="11">Belongs to the ABC transporter superfamily. Cyclolysin exporter (TC 3.A.1.109.2) family.</text>
</comment>
<dbReference type="PANTHER" id="PTHR24221:SF606">
    <property type="entry name" value="COLICIN V SECRETION-PROCESSING ATP-BINDING PROTEIN"/>
    <property type="match status" value="1"/>
</dbReference>
<dbReference type="Pfam" id="PF00664">
    <property type="entry name" value="ABC_membrane"/>
    <property type="match status" value="1"/>
</dbReference>
<dbReference type="PROSITE" id="PS50929">
    <property type="entry name" value="ABC_TM1F"/>
    <property type="match status" value="1"/>
</dbReference>
<keyword evidence="19" id="KW-1185">Reference proteome</keyword>
<dbReference type="CDD" id="cd18567">
    <property type="entry name" value="ABC_6TM_CvaB_RaxB_like"/>
    <property type="match status" value="1"/>
</dbReference>
<dbReference type="GO" id="GO:0034040">
    <property type="term" value="F:ATPase-coupled lipid transmembrane transporter activity"/>
    <property type="evidence" value="ECO:0007669"/>
    <property type="project" value="TreeGrafter"/>
</dbReference>
<name>A0A941DHN3_9BURK</name>
<dbReference type="Pfam" id="PF00005">
    <property type="entry name" value="ABC_tran"/>
    <property type="match status" value="1"/>
</dbReference>
<dbReference type="SMART" id="SM00382">
    <property type="entry name" value="AAA"/>
    <property type="match status" value="1"/>
</dbReference>
<feature type="transmembrane region" description="Helical" evidence="14">
    <location>
        <begin position="312"/>
        <end position="329"/>
    </location>
</feature>
<dbReference type="GO" id="GO:0031640">
    <property type="term" value="P:killing of cells of another organism"/>
    <property type="evidence" value="ECO:0007669"/>
    <property type="project" value="UniProtKB-KW"/>
</dbReference>
<dbReference type="GO" id="GO:0140359">
    <property type="term" value="F:ABC-type transporter activity"/>
    <property type="evidence" value="ECO:0007669"/>
    <property type="project" value="InterPro"/>
</dbReference>
<dbReference type="InterPro" id="IPR036640">
    <property type="entry name" value="ABC1_TM_sf"/>
</dbReference>
<proteinExistence type="inferred from homology"/>
<dbReference type="PROSITE" id="PS00211">
    <property type="entry name" value="ABC_TRANSPORTER_1"/>
    <property type="match status" value="1"/>
</dbReference>
<feature type="transmembrane region" description="Helical" evidence="14">
    <location>
        <begin position="287"/>
        <end position="306"/>
    </location>
</feature>
<keyword evidence="6" id="KW-0547">Nucleotide-binding</keyword>
<feature type="region of interest" description="Disordered" evidence="13">
    <location>
        <begin position="706"/>
        <end position="738"/>
    </location>
</feature>
<keyword evidence="7" id="KW-0067">ATP-binding</keyword>
<dbReference type="CDD" id="cd03246">
    <property type="entry name" value="ABCC_Protease_Secretion"/>
    <property type="match status" value="1"/>
</dbReference>
<dbReference type="AlphaFoldDB" id="A0A941DHN3"/>
<dbReference type="PROSITE" id="PS50990">
    <property type="entry name" value="PEPTIDASE_C39"/>
    <property type="match status" value="1"/>
</dbReference>
<comment type="caution">
    <text evidence="18">The sequence shown here is derived from an EMBL/GenBank/DDBJ whole genome shotgun (WGS) entry which is preliminary data.</text>
</comment>
<dbReference type="EMBL" id="JAGSPN010000001">
    <property type="protein sequence ID" value="MBR7780943.1"/>
    <property type="molecule type" value="Genomic_DNA"/>
</dbReference>
<dbReference type="Pfam" id="PF03412">
    <property type="entry name" value="Peptidase_C39"/>
    <property type="match status" value="1"/>
</dbReference>
<dbReference type="InterPro" id="IPR005074">
    <property type="entry name" value="Peptidase_C39"/>
</dbReference>
<accession>A0A941DHN3</accession>
<dbReference type="CDD" id="cd02419">
    <property type="entry name" value="Peptidase_C39C"/>
    <property type="match status" value="1"/>
</dbReference>
<evidence type="ECO:0000256" key="9">
    <source>
        <dbReference type="ARBA" id="ARBA00023136"/>
    </source>
</evidence>
<dbReference type="GO" id="GO:0006508">
    <property type="term" value="P:proteolysis"/>
    <property type="evidence" value="ECO:0007669"/>
    <property type="project" value="InterPro"/>
</dbReference>
<dbReference type="Proteomes" id="UP000680067">
    <property type="component" value="Unassembled WGS sequence"/>
</dbReference>
<evidence type="ECO:0000256" key="14">
    <source>
        <dbReference type="SAM" id="Phobius"/>
    </source>
</evidence>
<dbReference type="SUPFAM" id="SSF90123">
    <property type="entry name" value="ABC transporter transmembrane region"/>
    <property type="match status" value="1"/>
</dbReference>
<evidence type="ECO:0000313" key="18">
    <source>
        <dbReference type="EMBL" id="MBR7780943.1"/>
    </source>
</evidence>
<feature type="transmembrane region" description="Helical" evidence="14">
    <location>
        <begin position="172"/>
        <end position="193"/>
    </location>
</feature>
<dbReference type="InterPro" id="IPR033838">
    <property type="entry name" value="CvaB_peptidase"/>
</dbReference>
<feature type="compositionally biased region" description="Low complexity" evidence="13">
    <location>
        <begin position="709"/>
        <end position="725"/>
    </location>
</feature>
<dbReference type="InterPro" id="IPR017871">
    <property type="entry name" value="ABC_transporter-like_CS"/>
</dbReference>
<dbReference type="InterPro" id="IPR003593">
    <property type="entry name" value="AAA+_ATPase"/>
</dbReference>
<comment type="subcellular location">
    <subcellularLocation>
        <location evidence="1">Cell membrane</location>
        <topology evidence="1">Multi-pass membrane protein</topology>
    </subcellularLocation>
</comment>
<evidence type="ECO:0000256" key="2">
    <source>
        <dbReference type="ARBA" id="ARBA00022448"/>
    </source>
</evidence>
<dbReference type="PANTHER" id="PTHR24221">
    <property type="entry name" value="ATP-BINDING CASSETTE SUB-FAMILY B"/>
    <property type="match status" value="1"/>
</dbReference>
<feature type="domain" description="ABC transmembrane type-1" evidence="16">
    <location>
        <begin position="175"/>
        <end position="454"/>
    </location>
</feature>
<sequence>MSHDFLSQLRFWKHQHLPVILQTEAAECGLASVCMVSSYWGHRIDLASMRRRFSVSLKGSTLKSLISMAQGIGLQTRPLKLDMEHLPELKLPCILHWDMNHFVVLKSVTAQFAVIHDPAVGERKLKLEEFSRHFTGVALELTPGAEFKKTEEIQQFSLLALMGRVIGLKSGLLKLLLLGLALQVCALVLPFYMQWTVDEALVAADRDLVTVLGCGFLLLVLLQTCISATRSWMTTVLSTSLNFQWLSNAFSHLMRLPLPYFEKRHTGDIVSRFGSIQTMQHSMTTQFVEGLIDGVLVIGTFLMMLWYSPLLAGVSCIAVVLYAVLRWMIFQPLRNASAEQIIHTAKQQTHFMESVRGIQSVRLFSRAEERRAGWMNALADQFNADLRIARIAVSYQTANSLIFSAERILIIWMAALAVLDQKFSIGMVFAFISYKDQFSQRIASLIDKLFELRMLRLHGERVADILLTQPESEQHLNEYDPAQLKADIEFRNVSFRYADGEPYILRNLHLHIREGQFVAITGPSGCGKTTLMKLMLGLLEPSEGEILVNGIRLQQLGLSNFRRLLGTVMQDDQLFAGSIADNIAFFDPAPDMQRVQMCALMASVHQEIIQMPMAYNTLIGDIGSGISGGQKQRILLARALYNQPRLLVMDEATSHLDVQNEHAVNQAIRQIPLTRVMVAHRPDTIAMAERLIVLANGQVQIDQIQHPPSAQTDTETEADAAPASAHMRSEPVAETVGQ</sequence>
<evidence type="ECO:0000256" key="3">
    <source>
        <dbReference type="ARBA" id="ARBA00022475"/>
    </source>
</evidence>
<keyword evidence="9 14" id="KW-0472">Membrane</keyword>
<gene>
    <name evidence="18" type="ORF">KDM89_02220</name>
</gene>
<dbReference type="InterPro" id="IPR039421">
    <property type="entry name" value="Type_1_exporter"/>
</dbReference>
<evidence type="ECO:0000256" key="1">
    <source>
        <dbReference type="ARBA" id="ARBA00004651"/>
    </source>
</evidence>
<keyword evidence="5" id="KW-0354">Hemolysis</keyword>
<evidence type="ECO:0000259" key="15">
    <source>
        <dbReference type="PROSITE" id="PS50893"/>
    </source>
</evidence>
<evidence type="ECO:0000313" key="19">
    <source>
        <dbReference type="Proteomes" id="UP000680067"/>
    </source>
</evidence>
<feature type="domain" description="ABC transporter" evidence="15">
    <location>
        <begin position="488"/>
        <end position="721"/>
    </location>
</feature>
<comment type="function">
    <text evidence="10">Involved in the export of calmodulin-sensitive adenylate cyclase-hemolysin (cyclolysin).</text>
</comment>
<evidence type="ECO:0000256" key="12">
    <source>
        <dbReference type="ARBA" id="ARBA00072252"/>
    </source>
</evidence>
<protein>
    <recommendedName>
        <fullName evidence="12">Cyclolysin secretion/processing ATP-binding protein CyaB</fullName>
    </recommendedName>
</protein>
<keyword evidence="3" id="KW-1003">Cell membrane</keyword>
<evidence type="ECO:0000259" key="17">
    <source>
        <dbReference type="PROSITE" id="PS50990"/>
    </source>
</evidence>
<reference evidence="18" key="1">
    <citation type="submission" date="2021-04" db="EMBL/GenBank/DDBJ databases">
        <title>novel species isolated from subtropical streams in China.</title>
        <authorList>
            <person name="Lu H."/>
        </authorList>
    </citation>
    <scope>NUCLEOTIDE SEQUENCE</scope>
    <source>
        <strain evidence="18">LFS511W</strain>
    </source>
</reference>